<dbReference type="AlphaFoldDB" id="J3P4H0"/>
<organism evidence="2">
    <name type="scientific">Gaeumannomyces tritici (strain R3-111a-1)</name>
    <name type="common">Wheat and barley take-all root rot fungus</name>
    <name type="synonym">Gaeumannomyces graminis var. tritici</name>
    <dbReference type="NCBI Taxonomy" id="644352"/>
    <lineage>
        <taxon>Eukaryota</taxon>
        <taxon>Fungi</taxon>
        <taxon>Dikarya</taxon>
        <taxon>Ascomycota</taxon>
        <taxon>Pezizomycotina</taxon>
        <taxon>Sordariomycetes</taxon>
        <taxon>Sordariomycetidae</taxon>
        <taxon>Magnaporthales</taxon>
        <taxon>Magnaporthaceae</taxon>
        <taxon>Gaeumannomyces</taxon>
    </lineage>
</organism>
<gene>
    <name evidence="3" type="primary">20348865</name>
    <name evidence="2" type="ORF">GGTG_08407</name>
</gene>
<name>J3P4H0_GAET3</name>
<reference evidence="2" key="3">
    <citation type="submission" date="2010-09" db="EMBL/GenBank/DDBJ databases">
        <title>Annotation of Gaeumannomyces graminis var. tritici R3-111a-1.</title>
        <authorList>
            <consortium name="The Broad Institute Genome Sequencing Platform"/>
            <person name="Ma L.-J."/>
            <person name="Dead R."/>
            <person name="Young S.K."/>
            <person name="Zeng Q."/>
            <person name="Gargeya S."/>
            <person name="Fitzgerald M."/>
            <person name="Haas B."/>
            <person name="Abouelleil A."/>
            <person name="Alvarado L."/>
            <person name="Arachchi H.M."/>
            <person name="Berlin A."/>
            <person name="Brown A."/>
            <person name="Chapman S.B."/>
            <person name="Chen Z."/>
            <person name="Dunbar C."/>
            <person name="Freedman E."/>
            <person name="Gearin G."/>
            <person name="Gellesch M."/>
            <person name="Goldberg J."/>
            <person name="Griggs A."/>
            <person name="Gujja S."/>
            <person name="Heiman D."/>
            <person name="Howarth C."/>
            <person name="Larson L."/>
            <person name="Lui A."/>
            <person name="MacDonald P.J.P."/>
            <person name="Mehta T."/>
            <person name="Montmayeur A."/>
            <person name="Murphy C."/>
            <person name="Neiman D."/>
            <person name="Pearson M."/>
            <person name="Priest M."/>
            <person name="Roberts A."/>
            <person name="Saif S."/>
            <person name="Shea T."/>
            <person name="Shenoy N."/>
            <person name="Sisk P."/>
            <person name="Stolte C."/>
            <person name="Sykes S."/>
            <person name="Yandava C."/>
            <person name="Wortman J."/>
            <person name="Nusbaum C."/>
            <person name="Birren B."/>
        </authorList>
    </citation>
    <scope>NUCLEOTIDE SEQUENCE</scope>
    <source>
        <strain evidence="2">R3-111a-1</strain>
    </source>
</reference>
<reference evidence="3" key="4">
    <citation type="journal article" date="2015" name="G3 (Bethesda)">
        <title>Genome sequences of three phytopathogenic species of the Magnaporthaceae family of fungi.</title>
        <authorList>
            <person name="Okagaki L.H."/>
            <person name="Nunes C.C."/>
            <person name="Sailsbery J."/>
            <person name="Clay B."/>
            <person name="Brown D."/>
            <person name="John T."/>
            <person name="Oh Y."/>
            <person name="Young N."/>
            <person name="Fitzgerald M."/>
            <person name="Haas B.J."/>
            <person name="Zeng Q."/>
            <person name="Young S."/>
            <person name="Adiconis X."/>
            <person name="Fan L."/>
            <person name="Levin J.Z."/>
            <person name="Mitchell T.K."/>
            <person name="Okubara P.A."/>
            <person name="Farman M.L."/>
            <person name="Kohn L.M."/>
            <person name="Birren B."/>
            <person name="Ma L.-J."/>
            <person name="Dean R.A."/>
        </authorList>
    </citation>
    <scope>NUCLEOTIDE SEQUENCE</scope>
    <source>
        <strain evidence="3">R3-111a-1</strain>
    </source>
</reference>
<reference evidence="2" key="2">
    <citation type="submission" date="2010-07" db="EMBL/GenBank/DDBJ databases">
        <authorList>
            <consortium name="The Broad Institute Genome Sequencing Platform"/>
            <consortium name="Broad Institute Genome Sequencing Center for Infectious Disease"/>
            <person name="Ma L.-J."/>
            <person name="Dead R."/>
            <person name="Young S."/>
            <person name="Zeng Q."/>
            <person name="Koehrsen M."/>
            <person name="Alvarado L."/>
            <person name="Berlin A."/>
            <person name="Chapman S.B."/>
            <person name="Chen Z."/>
            <person name="Freedman E."/>
            <person name="Gellesch M."/>
            <person name="Goldberg J."/>
            <person name="Griggs A."/>
            <person name="Gujja S."/>
            <person name="Heilman E.R."/>
            <person name="Heiman D."/>
            <person name="Hepburn T."/>
            <person name="Howarth C."/>
            <person name="Jen D."/>
            <person name="Larson L."/>
            <person name="Mehta T."/>
            <person name="Neiman D."/>
            <person name="Pearson M."/>
            <person name="Roberts A."/>
            <person name="Saif S."/>
            <person name="Shea T."/>
            <person name="Shenoy N."/>
            <person name="Sisk P."/>
            <person name="Stolte C."/>
            <person name="Sykes S."/>
            <person name="Walk T."/>
            <person name="White J."/>
            <person name="Yandava C."/>
            <person name="Haas B."/>
            <person name="Nusbaum C."/>
            <person name="Birren B."/>
        </authorList>
    </citation>
    <scope>NUCLEOTIDE SEQUENCE</scope>
    <source>
        <strain evidence="2">R3-111a-1</strain>
    </source>
</reference>
<dbReference type="GeneID" id="20348865"/>
<evidence type="ECO:0000313" key="2">
    <source>
        <dbReference type="EMBL" id="EJT74567.1"/>
    </source>
</evidence>
<dbReference type="EMBL" id="GL385398">
    <property type="protein sequence ID" value="EJT74567.1"/>
    <property type="molecule type" value="Genomic_DNA"/>
</dbReference>
<reference evidence="3" key="5">
    <citation type="submission" date="2018-04" db="UniProtKB">
        <authorList>
            <consortium name="EnsemblFungi"/>
        </authorList>
    </citation>
    <scope>IDENTIFICATION</scope>
    <source>
        <strain evidence="3">R3-111a-1</strain>
    </source>
</reference>
<reference evidence="4" key="1">
    <citation type="submission" date="2010-07" db="EMBL/GenBank/DDBJ databases">
        <title>The genome sequence of Gaeumannomyces graminis var. tritici strain R3-111a-1.</title>
        <authorList>
            <consortium name="The Broad Institute Genome Sequencing Platform"/>
            <person name="Ma L.-J."/>
            <person name="Dead R."/>
            <person name="Young S."/>
            <person name="Zeng Q."/>
            <person name="Koehrsen M."/>
            <person name="Alvarado L."/>
            <person name="Berlin A."/>
            <person name="Chapman S.B."/>
            <person name="Chen Z."/>
            <person name="Freedman E."/>
            <person name="Gellesch M."/>
            <person name="Goldberg J."/>
            <person name="Griggs A."/>
            <person name="Gujja S."/>
            <person name="Heilman E.R."/>
            <person name="Heiman D."/>
            <person name="Hepburn T."/>
            <person name="Howarth C."/>
            <person name="Jen D."/>
            <person name="Larson L."/>
            <person name="Mehta T."/>
            <person name="Neiman D."/>
            <person name="Pearson M."/>
            <person name="Roberts A."/>
            <person name="Saif S."/>
            <person name="Shea T."/>
            <person name="Shenoy N."/>
            <person name="Sisk P."/>
            <person name="Stolte C."/>
            <person name="Sykes S."/>
            <person name="Walk T."/>
            <person name="White J."/>
            <person name="Yandava C."/>
            <person name="Haas B."/>
            <person name="Nusbaum C."/>
            <person name="Birren B."/>
        </authorList>
    </citation>
    <scope>NUCLEOTIDE SEQUENCE [LARGE SCALE GENOMIC DNA]</scope>
    <source>
        <strain evidence="4">R3-111a-1</strain>
    </source>
</reference>
<dbReference type="HOGENOM" id="CLU_2483499_0_0_1"/>
<evidence type="ECO:0000313" key="3">
    <source>
        <dbReference type="EnsemblFungi" id="EJT74567"/>
    </source>
</evidence>
<protein>
    <submittedName>
        <fullName evidence="2 3">Uncharacterized protein</fullName>
    </submittedName>
</protein>
<feature type="region of interest" description="Disordered" evidence="1">
    <location>
        <begin position="1"/>
        <end position="35"/>
    </location>
</feature>
<feature type="compositionally biased region" description="Polar residues" evidence="1">
    <location>
        <begin position="15"/>
        <end position="25"/>
    </location>
</feature>
<accession>J3P4H0</accession>
<dbReference type="Proteomes" id="UP000006039">
    <property type="component" value="Unassembled WGS sequence"/>
</dbReference>
<keyword evidence="4" id="KW-1185">Reference proteome</keyword>
<dbReference type="VEuPathDB" id="FungiDB:GGTG_08407"/>
<dbReference type="EnsemblFungi" id="EJT74567">
    <property type="protein sequence ID" value="EJT74567"/>
    <property type="gene ID" value="GGTG_08407"/>
</dbReference>
<evidence type="ECO:0000313" key="4">
    <source>
        <dbReference type="Proteomes" id="UP000006039"/>
    </source>
</evidence>
<evidence type="ECO:0000256" key="1">
    <source>
        <dbReference type="SAM" id="MobiDB-lite"/>
    </source>
</evidence>
<proteinExistence type="predicted"/>
<dbReference type="RefSeq" id="XP_009224511.1">
    <property type="nucleotide sequence ID" value="XM_009226247.1"/>
</dbReference>
<sequence length="87" mass="9535">MQLPAVTKGLARQAGRQQGTETTTPEKYFPAPTRDCRPPGHSVLGNIIESLWLPTMALNSYDLKLEKIELVENFPGVGVALVHSFSN</sequence>